<gene>
    <name evidence="1" type="ORF">EDS130_LOCUS15201</name>
</gene>
<dbReference type="AlphaFoldDB" id="A0A814HA68"/>
<proteinExistence type="predicted"/>
<dbReference type="Proteomes" id="UP000663852">
    <property type="component" value="Unassembled WGS sequence"/>
</dbReference>
<reference evidence="1" key="1">
    <citation type="submission" date="2021-02" db="EMBL/GenBank/DDBJ databases">
        <authorList>
            <person name="Nowell W R."/>
        </authorList>
    </citation>
    <scope>NUCLEOTIDE SEQUENCE</scope>
</reference>
<protein>
    <submittedName>
        <fullName evidence="1">Uncharacterized protein</fullName>
    </submittedName>
</protein>
<evidence type="ECO:0000313" key="1">
    <source>
        <dbReference type="EMBL" id="CAF1007251.1"/>
    </source>
</evidence>
<name>A0A814HA68_ADIRI</name>
<accession>A0A814HA68</accession>
<dbReference type="EMBL" id="CAJNOJ010000063">
    <property type="protein sequence ID" value="CAF1007251.1"/>
    <property type="molecule type" value="Genomic_DNA"/>
</dbReference>
<comment type="caution">
    <text evidence="1">The sequence shown here is derived from an EMBL/GenBank/DDBJ whole genome shotgun (WGS) entry which is preliminary data.</text>
</comment>
<evidence type="ECO:0000313" key="2">
    <source>
        <dbReference type="Proteomes" id="UP000663852"/>
    </source>
</evidence>
<organism evidence="1 2">
    <name type="scientific">Adineta ricciae</name>
    <name type="common">Rotifer</name>
    <dbReference type="NCBI Taxonomy" id="249248"/>
    <lineage>
        <taxon>Eukaryota</taxon>
        <taxon>Metazoa</taxon>
        <taxon>Spiralia</taxon>
        <taxon>Gnathifera</taxon>
        <taxon>Rotifera</taxon>
        <taxon>Eurotatoria</taxon>
        <taxon>Bdelloidea</taxon>
        <taxon>Adinetida</taxon>
        <taxon>Adinetidae</taxon>
        <taxon>Adineta</taxon>
    </lineage>
</organism>
<sequence length="101" mass="11920">MKQFVFISDFGCAQFLSTFFLTFLGEFSSTSSSSDFLLSTASSQLTKIEKTTSTRRRRIAKRISFSYSQSDKEKKVNQFRHDLFLTKYLFNTFTQMYFHRV</sequence>